<sequence length="77" mass="9071">MSTASQPDENPEETVNEVPYEVKACARCRSTEIARTEGFHPFGRWRCRSCDRAFMIPALRIRVLPSHEMPPRDWHWQ</sequence>
<protein>
    <submittedName>
        <fullName evidence="1">Uncharacterized protein</fullName>
    </submittedName>
</protein>
<accession>A0A381Y380</accession>
<organism evidence="1">
    <name type="scientific">marine metagenome</name>
    <dbReference type="NCBI Taxonomy" id="408172"/>
    <lineage>
        <taxon>unclassified sequences</taxon>
        <taxon>metagenomes</taxon>
        <taxon>ecological metagenomes</taxon>
    </lineage>
</organism>
<evidence type="ECO:0000313" key="1">
    <source>
        <dbReference type="EMBL" id="SVA70933.1"/>
    </source>
</evidence>
<proteinExistence type="predicted"/>
<dbReference type="AlphaFoldDB" id="A0A381Y380"/>
<gene>
    <name evidence="1" type="ORF">METZ01_LOCUS123787</name>
</gene>
<reference evidence="1" key="1">
    <citation type="submission" date="2018-05" db="EMBL/GenBank/DDBJ databases">
        <authorList>
            <person name="Lanie J.A."/>
            <person name="Ng W.-L."/>
            <person name="Kazmierczak K.M."/>
            <person name="Andrzejewski T.M."/>
            <person name="Davidsen T.M."/>
            <person name="Wayne K.J."/>
            <person name="Tettelin H."/>
            <person name="Glass J.I."/>
            <person name="Rusch D."/>
            <person name="Podicherti R."/>
            <person name="Tsui H.-C.T."/>
            <person name="Winkler M.E."/>
        </authorList>
    </citation>
    <scope>NUCLEOTIDE SEQUENCE</scope>
</reference>
<name>A0A381Y380_9ZZZZ</name>
<dbReference type="EMBL" id="UINC01017189">
    <property type="protein sequence ID" value="SVA70933.1"/>
    <property type="molecule type" value="Genomic_DNA"/>
</dbReference>